<comment type="pathway">
    <text evidence="8">Purine metabolism; 7-cyano-7-deazaguanine biosynthesis.</text>
</comment>
<dbReference type="GO" id="GO:0008616">
    <property type="term" value="P:tRNA queuosine(34) biosynthetic process"/>
    <property type="evidence" value="ECO:0007669"/>
    <property type="project" value="UniProtKB-UniRule"/>
</dbReference>
<comment type="cofactor">
    <cofactor evidence="8">
        <name>[4Fe-4S] cluster</name>
        <dbReference type="ChEBI" id="CHEBI:49883"/>
    </cofactor>
    <text evidence="8">Binds 1 [4Fe-4S] cluster. The cluster is coordinated with 3 cysteines and an exchangeable S-adenosyl-L-methionine.</text>
</comment>
<evidence type="ECO:0000313" key="11">
    <source>
        <dbReference type="Proteomes" id="UP000035704"/>
    </source>
</evidence>
<feature type="binding site" evidence="8">
    <location>
        <position position="30"/>
    </location>
    <ligand>
        <name>[4Fe-4S] cluster</name>
        <dbReference type="ChEBI" id="CHEBI:49883"/>
        <note>4Fe-4S-S-AdoMet</note>
    </ligand>
</feature>
<dbReference type="PANTHER" id="PTHR42836:SF1">
    <property type="entry name" value="7-CARBOXY-7-DEAZAGUANINE SYNTHASE"/>
    <property type="match status" value="1"/>
</dbReference>
<feature type="binding site" evidence="8">
    <location>
        <position position="39"/>
    </location>
    <ligand>
        <name>Mg(2+)</name>
        <dbReference type="ChEBI" id="CHEBI:18420"/>
    </ligand>
</feature>
<organism evidence="10 11">
    <name type="scientific">Clostridium aceticum</name>
    <dbReference type="NCBI Taxonomy" id="84022"/>
    <lineage>
        <taxon>Bacteria</taxon>
        <taxon>Bacillati</taxon>
        <taxon>Bacillota</taxon>
        <taxon>Clostridia</taxon>
        <taxon>Eubacteriales</taxon>
        <taxon>Clostridiaceae</taxon>
        <taxon>Clostridium</taxon>
    </lineage>
</organism>
<evidence type="ECO:0000256" key="8">
    <source>
        <dbReference type="HAMAP-Rule" id="MF_00917"/>
    </source>
</evidence>
<comment type="subunit">
    <text evidence="8">Homodimer.</text>
</comment>
<keyword evidence="11" id="KW-1185">Reference proteome</keyword>
<gene>
    <name evidence="8 10" type="primary">queE</name>
    <name evidence="10" type="ORF">CACET_c29230</name>
</gene>
<accession>A0A0G3WEL0</accession>
<dbReference type="SFLD" id="SFLDS00029">
    <property type="entry name" value="Radical_SAM"/>
    <property type="match status" value="1"/>
</dbReference>
<evidence type="ECO:0000313" key="10">
    <source>
        <dbReference type="EMBL" id="AKL96367.1"/>
    </source>
</evidence>
<feature type="binding site" evidence="8">
    <location>
        <begin position="11"/>
        <end position="13"/>
    </location>
    <ligand>
        <name>substrate</name>
    </ligand>
</feature>
<feature type="binding site" evidence="8">
    <location>
        <position position="69"/>
    </location>
    <ligand>
        <name>substrate</name>
    </ligand>
</feature>
<evidence type="ECO:0000256" key="7">
    <source>
        <dbReference type="ARBA" id="ARBA00023239"/>
    </source>
</evidence>
<feature type="binding site" evidence="8">
    <location>
        <position position="34"/>
    </location>
    <ligand>
        <name>[4Fe-4S] cluster</name>
        <dbReference type="ChEBI" id="CHEBI:49883"/>
        <note>4Fe-4S-S-AdoMet</note>
    </ligand>
</feature>
<evidence type="ECO:0000256" key="5">
    <source>
        <dbReference type="ARBA" id="ARBA00023004"/>
    </source>
</evidence>
<keyword evidence="6 8" id="KW-0411">Iron-sulfur</keyword>
<evidence type="ECO:0000256" key="6">
    <source>
        <dbReference type="ARBA" id="ARBA00023014"/>
    </source>
</evidence>
<dbReference type="HAMAP" id="MF_00917">
    <property type="entry name" value="QueE"/>
    <property type="match status" value="1"/>
</dbReference>
<dbReference type="Pfam" id="PF04055">
    <property type="entry name" value="Radical_SAM"/>
    <property type="match status" value="1"/>
</dbReference>
<feature type="binding site" evidence="8">
    <location>
        <begin position="36"/>
        <end position="38"/>
    </location>
    <ligand>
        <name>S-adenosyl-L-methionine</name>
        <dbReference type="ChEBI" id="CHEBI:59789"/>
    </ligand>
</feature>
<keyword evidence="2 8" id="KW-0949">S-adenosyl-L-methionine</keyword>
<protein>
    <recommendedName>
        <fullName evidence="8">7-carboxy-7-deazaguanine synthase</fullName>
        <shortName evidence="8">CDG synthase</shortName>
        <ecNumber evidence="8">4.3.99.3</ecNumber>
    </recommendedName>
    <alternativeName>
        <fullName evidence="8">Queuosine biosynthesis protein QueE</fullName>
    </alternativeName>
</protein>
<dbReference type="GO" id="GO:1904047">
    <property type="term" value="F:S-adenosyl-L-methionine binding"/>
    <property type="evidence" value="ECO:0007669"/>
    <property type="project" value="UniProtKB-UniRule"/>
</dbReference>
<evidence type="ECO:0000256" key="2">
    <source>
        <dbReference type="ARBA" id="ARBA00022691"/>
    </source>
</evidence>
<evidence type="ECO:0000256" key="3">
    <source>
        <dbReference type="ARBA" id="ARBA00022723"/>
    </source>
</evidence>
<name>A0A0G3WEL0_9CLOT</name>
<comment type="similarity">
    <text evidence="8">Belongs to the radical SAM superfamily. 7-carboxy-7-deazaguanine synthase family.</text>
</comment>
<keyword evidence="8" id="KW-0671">Queuosine biosynthesis</keyword>
<dbReference type="GO" id="GO:0000287">
    <property type="term" value="F:magnesium ion binding"/>
    <property type="evidence" value="ECO:0007669"/>
    <property type="project" value="UniProtKB-UniRule"/>
</dbReference>
<dbReference type="PATRIC" id="fig|84022.6.peg.2973"/>
<dbReference type="EMBL" id="CP009687">
    <property type="protein sequence ID" value="AKL96367.1"/>
    <property type="molecule type" value="Genomic_DNA"/>
</dbReference>
<dbReference type="STRING" id="84022.CACET_c29230"/>
<proteinExistence type="inferred from homology"/>
<dbReference type="RefSeq" id="WP_048407545.1">
    <property type="nucleotide sequence ID" value="NZ_CP009687.1"/>
</dbReference>
<dbReference type="GO" id="GO:0051539">
    <property type="term" value="F:4 iron, 4 sulfur cluster binding"/>
    <property type="evidence" value="ECO:0007669"/>
    <property type="project" value="UniProtKB-UniRule"/>
</dbReference>
<keyword evidence="7 8" id="KW-0456">Lyase</keyword>
<keyword evidence="5 8" id="KW-0408">Iron</keyword>
<dbReference type="InterPro" id="IPR007197">
    <property type="entry name" value="rSAM"/>
</dbReference>
<feature type="binding site" evidence="8">
    <location>
        <position position="71"/>
    </location>
    <ligand>
        <name>S-adenosyl-L-methionine</name>
        <dbReference type="ChEBI" id="CHEBI:59789"/>
    </ligand>
</feature>
<dbReference type="CDD" id="cd01335">
    <property type="entry name" value="Radical_SAM"/>
    <property type="match status" value="1"/>
</dbReference>
<keyword evidence="3 8" id="KW-0479">Metal-binding</keyword>
<dbReference type="SUPFAM" id="SSF102114">
    <property type="entry name" value="Radical SAM enzymes"/>
    <property type="match status" value="1"/>
</dbReference>
<evidence type="ECO:0000259" key="9">
    <source>
        <dbReference type="PROSITE" id="PS51918"/>
    </source>
</evidence>
<dbReference type="PIRSF" id="PIRSF000370">
    <property type="entry name" value="QueE"/>
    <property type="match status" value="1"/>
</dbReference>
<sequence length="210" mass="24374">MLKVNEIFLSIQGEGISTGYPTVFLRLSGCNLRCLYCDTSYSYEDGEEMTMEEVLEKVTSYGYKRVCLTGGEPLLQQEIKTLLTALKEYEINIETNGSVDIRLFPLGEKHRFTMDIKTPSSGEAENNCLSNFKYLRENDEIKIVIGDHQDYLWAKDLLRQHYEQGIITFSPIYNRVDPKKIVQWMLEDGIDARFQLQLHKILWDPEERGV</sequence>
<dbReference type="PROSITE" id="PS51918">
    <property type="entry name" value="RADICAL_SAM"/>
    <property type="match status" value="1"/>
</dbReference>
<keyword evidence="4 8" id="KW-0460">Magnesium</keyword>
<comment type="catalytic activity">
    <reaction evidence="8">
        <text>6-carboxy-5,6,7,8-tetrahydropterin + H(+) = 7-carboxy-7-carbaguanine + NH4(+)</text>
        <dbReference type="Rhea" id="RHEA:27974"/>
        <dbReference type="ChEBI" id="CHEBI:15378"/>
        <dbReference type="ChEBI" id="CHEBI:28938"/>
        <dbReference type="ChEBI" id="CHEBI:61032"/>
        <dbReference type="ChEBI" id="CHEBI:61036"/>
        <dbReference type="EC" id="4.3.99.3"/>
    </reaction>
</comment>
<feature type="binding site" evidence="8">
    <location>
        <position position="37"/>
    </location>
    <ligand>
        <name>[4Fe-4S] cluster</name>
        <dbReference type="ChEBI" id="CHEBI:49883"/>
        <note>4Fe-4S-S-AdoMet</note>
    </ligand>
</feature>
<feature type="binding site" evidence="8">
    <location>
        <position position="26"/>
    </location>
    <ligand>
        <name>substrate</name>
    </ligand>
</feature>
<dbReference type="EC" id="4.3.99.3" evidence="8"/>
<dbReference type="PANTHER" id="PTHR42836">
    <property type="entry name" value="7-CARBOXY-7-DEAZAGUANINE SYNTHASE"/>
    <property type="match status" value="1"/>
</dbReference>
<keyword evidence="1 8" id="KW-0004">4Fe-4S</keyword>
<comment type="cofactor">
    <cofactor evidence="8">
        <name>Mg(2+)</name>
        <dbReference type="ChEBI" id="CHEBI:18420"/>
    </cofactor>
</comment>
<comment type="function">
    <text evidence="8">Catalyzes the complex heterocyclic radical-mediated conversion of 6-carboxy-5,6,7,8-tetrahydropterin (CPH4) to 7-carboxy-7-deazaguanine (CDG), a step common to the biosynthetic pathways of all 7-deazapurine-containing compounds.</text>
</comment>
<reference evidence="10 11" key="1">
    <citation type="submission" date="2014-10" db="EMBL/GenBank/DDBJ databases">
        <title>Genome sequence of Clostridium aceticum DSM 1496.</title>
        <authorList>
            <person name="Poehlein A."/>
            <person name="Schiel-Bengelsdorf B."/>
            <person name="Gottschalk G."/>
            <person name="Duerre P."/>
            <person name="Daniel R."/>
        </authorList>
    </citation>
    <scope>NUCLEOTIDE SEQUENCE [LARGE SCALE GENOMIC DNA]</scope>
    <source>
        <strain evidence="10 11">DSM 1496</strain>
    </source>
</reference>
<dbReference type="InterPro" id="IPR058240">
    <property type="entry name" value="rSAM_sf"/>
</dbReference>
<dbReference type="UniPathway" id="UPA00391"/>
<evidence type="ECO:0000256" key="4">
    <source>
        <dbReference type="ARBA" id="ARBA00022842"/>
    </source>
</evidence>
<dbReference type="Gene3D" id="3.20.20.70">
    <property type="entry name" value="Aldolase class I"/>
    <property type="match status" value="1"/>
</dbReference>
<feature type="domain" description="Radical SAM core" evidence="9">
    <location>
        <begin position="17"/>
        <end position="205"/>
    </location>
</feature>
<comment type="caution">
    <text evidence="8">Lacks conserved residue(s) required for the propagation of feature annotation.</text>
</comment>
<evidence type="ECO:0000256" key="1">
    <source>
        <dbReference type="ARBA" id="ARBA00022485"/>
    </source>
</evidence>
<dbReference type="GO" id="GO:0016840">
    <property type="term" value="F:carbon-nitrogen lyase activity"/>
    <property type="evidence" value="ECO:0007669"/>
    <property type="project" value="UniProtKB-UniRule"/>
</dbReference>
<dbReference type="InterPro" id="IPR013785">
    <property type="entry name" value="Aldolase_TIM"/>
</dbReference>
<dbReference type="AlphaFoldDB" id="A0A0G3WEL0"/>
<comment type="cofactor">
    <cofactor evidence="8">
        <name>S-adenosyl-L-methionine</name>
        <dbReference type="ChEBI" id="CHEBI:59789"/>
    </cofactor>
    <text evidence="8">Binds 1 S-adenosyl-L-methionine per subunit.</text>
</comment>
<dbReference type="KEGG" id="cace:CACET_c29230"/>
<dbReference type="InterPro" id="IPR024924">
    <property type="entry name" value="7-CO-7-deazaguanine_synth-like"/>
</dbReference>
<dbReference type="Proteomes" id="UP000035704">
    <property type="component" value="Chromosome"/>
</dbReference>